<organism evidence="2 3">
    <name type="scientific">Streptomyces synnematoformans</name>
    <dbReference type="NCBI Taxonomy" id="415721"/>
    <lineage>
        <taxon>Bacteria</taxon>
        <taxon>Bacillati</taxon>
        <taxon>Actinomycetota</taxon>
        <taxon>Actinomycetes</taxon>
        <taxon>Kitasatosporales</taxon>
        <taxon>Streptomycetaceae</taxon>
        <taxon>Streptomyces</taxon>
    </lineage>
</organism>
<evidence type="ECO:0000313" key="2">
    <source>
        <dbReference type="EMBL" id="GAA2110716.1"/>
    </source>
</evidence>
<evidence type="ECO:0000313" key="3">
    <source>
        <dbReference type="Proteomes" id="UP001500443"/>
    </source>
</evidence>
<proteinExistence type="predicted"/>
<sequence length="186" mass="20065">MTAAMQLDLSAIAAPASGLFETDPSAANDLVVSWGHYLGASERPFGAQAWRLDIAGEPVSVAISASTVSSTVAGYERRQVVELARLCTRPGFKWATRVMLRLWREVGGPAWPYWTPQAAVAYSDNARHPGHIYRTDGWTRVTGRAGAPSGPGSTWSKQRPSGHPGAGRKTLWLWAYQPHGHEAVGS</sequence>
<dbReference type="EMBL" id="BAAAPF010000010">
    <property type="protein sequence ID" value="GAA2110716.1"/>
    <property type="molecule type" value="Genomic_DNA"/>
</dbReference>
<accession>A0ABP5J203</accession>
<dbReference type="RefSeq" id="WP_344287908.1">
    <property type="nucleotide sequence ID" value="NZ_BAAAPF010000010.1"/>
</dbReference>
<dbReference type="Proteomes" id="UP001500443">
    <property type="component" value="Unassembled WGS sequence"/>
</dbReference>
<evidence type="ECO:0000256" key="1">
    <source>
        <dbReference type="SAM" id="MobiDB-lite"/>
    </source>
</evidence>
<reference evidence="3" key="1">
    <citation type="journal article" date="2019" name="Int. J. Syst. Evol. Microbiol.">
        <title>The Global Catalogue of Microorganisms (GCM) 10K type strain sequencing project: providing services to taxonomists for standard genome sequencing and annotation.</title>
        <authorList>
            <consortium name="The Broad Institute Genomics Platform"/>
            <consortium name="The Broad Institute Genome Sequencing Center for Infectious Disease"/>
            <person name="Wu L."/>
            <person name="Ma J."/>
        </authorList>
    </citation>
    <scope>NUCLEOTIDE SEQUENCE [LARGE SCALE GENOMIC DNA]</scope>
    <source>
        <strain evidence="3">JCM 15481</strain>
    </source>
</reference>
<comment type="caution">
    <text evidence="2">The sequence shown here is derived from an EMBL/GenBank/DDBJ whole genome shotgun (WGS) entry which is preliminary data.</text>
</comment>
<feature type="region of interest" description="Disordered" evidence="1">
    <location>
        <begin position="144"/>
        <end position="165"/>
    </location>
</feature>
<protein>
    <submittedName>
        <fullName evidence="2">Uncharacterized protein</fullName>
    </submittedName>
</protein>
<keyword evidence="3" id="KW-1185">Reference proteome</keyword>
<name>A0ABP5J203_9ACTN</name>
<gene>
    <name evidence="2" type="ORF">GCM10009802_07990</name>
</gene>